<protein>
    <submittedName>
        <fullName evidence="1">Uncharacterized protein</fullName>
    </submittedName>
</protein>
<name>A0A0E9SDJ8_ANGAN</name>
<proteinExistence type="predicted"/>
<evidence type="ECO:0000313" key="1">
    <source>
        <dbReference type="EMBL" id="JAH39454.1"/>
    </source>
</evidence>
<sequence length="15" mass="1986">MRSETHKIEELYWTY</sequence>
<accession>A0A0E9SDJ8</accession>
<organism evidence="1">
    <name type="scientific">Anguilla anguilla</name>
    <name type="common">European freshwater eel</name>
    <name type="synonym">Muraena anguilla</name>
    <dbReference type="NCBI Taxonomy" id="7936"/>
    <lineage>
        <taxon>Eukaryota</taxon>
        <taxon>Metazoa</taxon>
        <taxon>Chordata</taxon>
        <taxon>Craniata</taxon>
        <taxon>Vertebrata</taxon>
        <taxon>Euteleostomi</taxon>
        <taxon>Actinopterygii</taxon>
        <taxon>Neopterygii</taxon>
        <taxon>Teleostei</taxon>
        <taxon>Anguilliformes</taxon>
        <taxon>Anguillidae</taxon>
        <taxon>Anguilla</taxon>
    </lineage>
</organism>
<reference evidence="1" key="2">
    <citation type="journal article" date="2015" name="Fish Shellfish Immunol.">
        <title>Early steps in the European eel (Anguilla anguilla)-Vibrio vulnificus interaction in the gills: Role of the RtxA13 toxin.</title>
        <authorList>
            <person name="Callol A."/>
            <person name="Pajuelo D."/>
            <person name="Ebbesson L."/>
            <person name="Teles M."/>
            <person name="MacKenzie S."/>
            <person name="Amaro C."/>
        </authorList>
    </citation>
    <scope>NUCLEOTIDE SEQUENCE</scope>
</reference>
<reference evidence="1" key="1">
    <citation type="submission" date="2014-11" db="EMBL/GenBank/DDBJ databases">
        <authorList>
            <person name="Amaro Gonzalez C."/>
        </authorList>
    </citation>
    <scope>NUCLEOTIDE SEQUENCE</scope>
</reference>
<dbReference type="EMBL" id="GBXM01069123">
    <property type="protein sequence ID" value="JAH39454.1"/>
    <property type="molecule type" value="Transcribed_RNA"/>
</dbReference>